<organism evidence="2 3">
    <name type="scientific">Halopenitus salinus</name>
    <dbReference type="NCBI Taxonomy" id="1198295"/>
    <lineage>
        <taxon>Archaea</taxon>
        <taxon>Methanobacteriati</taxon>
        <taxon>Methanobacteriota</taxon>
        <taxon>Stenosarchaea group</taxon>
        <taxon>Halobacteria</taxon>
        <taxon>Halobacteriales</taxon>
        <taxon>Haloferacaceae</taxon>
        <taxon>Halopenitus</taxon>
    </lineage>
</organism>
<sequence length="47" mass="4911">MNSNAITASPSTNATTGKTIAPDPIAAQYCALEVDHEKPPRTGARSR</sequence>
<keyword evidence="3" id="KW-1185">Reference proteome</keyword>
<protein>
    <submittedName>
        <fullName evidence="2">Uncharacterized protein</fullName>
    </submittedName>
</protein>
<name>A0ABD5V1K0_9EURY</name>
<gene>
    <name evidence="2" type="ORF">ACFQE9_10390</name>
</gene>
<evidence type="ECO:0000256" key="1">
    <source>
        <dbReference type="SAM" id="MobiDB-lite"/>
    </source>
</evidence>
<feature type="region of interest" description="Disordered" evidence="1">
    <location>
        <begin position="1"/>
        <end position="20"/>
    </location>
</feature>
<reference evidence="2 3" key="1">
    <citation type="journal article" date="2019" name="Int. J. Syst. Evol. Microbiol.">
        <title>The Global Catalogue of Microorganisms (GCM) 10K type strain sequencing project: providing services to taxonomists for standard genome sequencing and annotation.</title>
        <authorList>
            <consortium name="The Broad Institute Genomics Platform"/>
            <consortium name="The Broad Institute Genome Sequencing Center for Infectious Disease"/>
            <person name="Wu L."/>
            <person name="Ma J."/>
        </authorList>
    </citation>
    <scope>NUCLEOTIDE SEQUENCE [LARGE SCALE GENOMIC DNA]</scope>
    <source>
        <strain evidence="2 3">SKJ47</strain>
    </source>
</reference>
<dbReference type="EMBL" id="JBHSXL010000009">
    <property type="protein sequence ID" value="MFC6893006.1"/>
    <property type="molecule type" value="Genomic_DNA"/>
</dbReference>
<feature type="compositionally biased region" description="Polar residues" evidence="1">
    <location>
        <begin position="1"/>
        <end position="18"/>
    </location>
</feature>
<proteinExistence type="predicted"/>
<dbReference type="RefSeq" id="WP_379744135.1">
    <property type="nucleotide sequence ID" value="NZ_JBHSVN010000001.1"/>
</dbReference>
<dbReference type="Proteomes" id="UP001596296">
    <property type="component" value="Unassembled WGS sequence"/>
</dbReference>
<accession>A0ABD5V1K0</accession>
<comment type="caution">
    <text evidence="2">The sequence shown here is derived from an EMBL/GenBank/DDBJ whole genome shotgun (WGS) entry which is preliminary data.</text>
</comment>
<evidence type="ECO:0000313" key="2">
    <source>
        <dbReference type="EMBL" id="MFC6893006.1"/>
    </source>
</evidence>
<dbReference type="AlphaFoldDB" id="A0ABD5V1K0"/>
<evidence type="ECO:0000313" key="3">
    <source>
        <dbReference type="Proteomes" id="UP001596296"/>
    </source>
</evidence>